<name>A0A1Y1UGM6_9TREE</name>
<dbReference type="RefSeq" id="XP_021871251.1">
    <property type="nucleotide sequence ID" value="XM_022018207.1"/>
</dbReference>
<evidence type="ECO:0000313" key="2">
    <source>
        <dbReference type="Proteomes" id="UP000193218"/>
    </source>
</evidence>
<accession>A0A1Y1UGM6</accession>
<dbReference type="EMBL" id="NBSH01000006">
    <property type="protein sequence ID" value="ORX37213.1"/>
    <property type="molecule type" value="Genomic_DNA"/>
</dbReference>
<dbReference type="InParanoid" id="A0A1Y1UGM6"/>
<keyword evidence="2" id="KW-1185">Reference proteome</keyword>
<comment type="caution">
    <text evidence="1">The sequence shown here is derived from an EMBL/GenBank/DDBJ whole genome shotgun (WGS) entry which is preliminary data.</text>
</comment>
<protein>
    <submittedName>
        <fullName evidence="1">Uncharacterized protein</fullName>
    </submittedName>
</protein>
<proteinExistence type="predicted"/>
<dbReference type="Proteomes" id="UP000193218">
    <property type="component" value="Unassembled WGS sequence"/>
</dbReference>
<reference evidence="1 2" key="1">
    <citation type="submission" date="2017-03" db="EMBL/GenBank/DDBJ databases">
        <title>Widespread Adenine N6-methylation of Active Genes in Fungi.</title>
        <authorList>
            <consortium name="DOE Joint Genome Institute"/>
            <person name="Mondo S.J."/>
            <person name="Dannebaum R.O."/>
            <person name="Kuo R.C."/>
            <person name="Louie K.B."/>
            <person name="Bewick A.J."/>
            <person name="Labutti K."/>
            <person name="Haridas S."/>
            <person name="Kuo A."/>
            <person name="Salamov A."/>
            <person name="Ahrendt S.R."/>
            <person name="Lau R."/>
            <person name="Bowen B.P."/>
            <person name="Lipzen A."/>
            <person name="Sullivan W."/>
            <person name="Andreopoulos W.B."/>
            <person name="Clum A."/>
            <person name="Lindquist E."/>
            <person name="Daum C."/>
            <person name="Northen T.R."/>
            <person name="Ramamoorthy G."/>
            <person name="Schmitz R.J."/>
            <person name="Gryganskyi A."/>
            <person name="Culley D."/>
            <person name="Magnuson J."/>
            <person name="James T.Y."/>
            <person name="O'Malley M.A."/>
            <person name="Stajich J.E."/>
            <person name="Spatafora J.W."/>
            <person name="Visel A."/>
            <person name="Grigoriev I.V."/>
        </authorList>
    </citation>
    <scope>NUCLEOTIDE SEQUENCE [LARGE SCALE GENOMIC DNA]</scope>
    <source>
        <strain evidence="1 2">NRRL Y-17943</strain>
    </source>
</reference>
<organism evidence="1 2">
    <name type="scientific">Kockovaella imperatae</name>
    <dbReference type="NCBI Taxonomy" id="4999"/>
    <lineage>
        <taxon>Eukaryota</taxon>
        <taxon>Fungi</taxon>
        <taxon>Dikarya</taxon>
        <taxon>Basidiomycota</taxon>
        <taxon>Agaricomycotina</taxon>
        <taxon>Tremellomycetes</taxon>
        <taxon>Tremellales</taxon>
        <taxon>Cuniculitremaceae</taxon>
        <taxon>Kockovaella</taxon>
    </lineage>
</organism>
<sequence length="74" mass="8381">MRAIPMTRRYATTPANTPDNLKRLRNLIVSIPLAVGLGYALYRRLILGIEQKHFSDMEGKTIQDATLGNQRRPS</sequence>
<dbReference type="AlphaFoldDB" id="A0A1Y1UGM6"/>
<gene>
    <name evidence="1" type="ORF">BD324DRAFT_650819</name>
</gene>
<dbReference type="GeneID" id="33560016"/>
<evidence type="ECO:0000313" key="1">
    <source>
        <dbReference type="EMBL" id="ORX37213.1"/>
    </source>
</evidence>
<dbReference type="OrthoDB" id="3784821at2759"/>